<organism evidence="4 5">
    <name type="scientific">Roseibium aestuarii</name>
    <dbReference type="NCBI Taxonomy" id="2600299"/>
    <lineage>
        <taxon>Bacteria</taxon>
        <taxon>Pseudomonadati</taxon>
        <taxon>Pseudomonadota</taxon>
        <taxon>Alphaproteobacteria</taxon>
        <taxon>Hyphomicrobiales</taxon>
        <taxon>Stappiaceae</taxon>
        <taxon>Roseibium</taxon>
    </lineage>
</organism>
<dbReference type="Pfam" id="PF13365">
    <property type="entry name" value="Trypsin_2"/>
    <property type="match status" value="1"/>
</dbReference>
<accession>A0ABW4JZU5</accession>
<evidence type="ECO:0000259" key="3">
    <source>
        <dbReference type="PROSITE" id="PS50240"/>
    </source>
</evidence>
<gene>
    <name evidence="4" type="ORF">ACFSC7_14675</name>
</gene>
<dbReference type="Gene3D" id="2.40.10.10">
    <property type="entry name" value="Trypsin-like serine proteases"/>
    <property type="match status" value="2"/>
</dbReference>
<keyword evidence="1" id="KW-0732">Signal</keyword>
<evidence type="ECO:0000313" key="5">
    <source>
        <dbReference type="Proteomes" id="UP001597327"/>
    </source>
</evidence>
<dbReference type="PANTHER" id="PTHR15462:SF8">
    <property type="entry name" value="SERINE PROTEASE"/>
    <property type="match status" value="1"/>
</dbReference>
<evidence type="ECO:0000256" key="1">
    <source>
        <dbReference type="ARBA" id="ARBA00022729"/>
    </source>
</evidence>
<dbReference type="PROSITE" id="PS50240">
    <property type="entry name" value="TRYPSIN_DOM"/>
    <property type="match status" value="1"/>
</dbReference>
<keyword evidence="4" id="KW-0378">Hydrolase</keyword>
<proteinExistence type="predicted"/>
<dbReference type="RefSeq" id="WP_149892397.1">
    <property type="nucleotide sequence ID" value="NZ_JBHUFA010000004.1"/>
</dbReference>
<protein>
    <submittedName>
        <fullName evidence="4">Trypsin-like serine peptidase</fullName>
        <ecNumber evidence="4">3.4.21.-</ecNumber>
    </submittedName>
</protein>
<dbReference type="InterPro" id="IPR050966">
    <property type="entry name" value="Glutamyl_endopeptidase"/>
</dbReference>
<dbReference type="PROSITE" id="PS00134">
    <property type="entry name" value="TRYPSIN_HIS"/>
    <property type="match status" value="1"/>
</dbReference>
<feature type="domain" description="Peptidase S1" evidence="3">
    <location>
        <begin position="65"/>
        <end position="279"/>
    </location>
</feature>
<dbReference type="InterPro" id="IPR001314">
    <property type="entry name" value="Peptidase_S1A"/>
</dbReference>
<dbReference type="InterPro" id="IPR001254">
    <property type="entry name" value="Trypsin_dom"/>
</dbReference>
<dbReference type="PRINTS" id="PR00722">
    <property type="entry name" value="CHYMOTRYPSIN"/>
</dbReference>
<dbReference type="EMBL" id="JBHUFA010000004">
    <property type="protein sequence ID" value="MFD1696769.1"/>
    <property type="molecule type" value="Genomic_DNA"/>
</dbReference>
<sequence length="325" mass="34409">MPVSLRRFSGPAAVTAPACRKPRITALARRARRALSFVGLTVLLSLPPALAVAQTAEPLPPLPGVAPGLGKDGLAIIDSDAHPWASIGRVNRAGYRSTSMCTGTLIRPDVVLTAAHCLFDRVTGTPFRPEDVVFLAGVRREDYSARLQAACFRVDPDYDPKATPQLQTLYSDVALIILDRPSDLPLVDQVSPLDTALPERDATLVSVGYHKDRRFLPTADPACHVIGAVEGSWVTDCQTKQGASGGPVFLRDRGELKIAAIMSATAGEKASVVVPHTRWQPLLATASCDAFAPVPLSDTVPFEGVPGEGDHAPDPGAAPLRPALD</sequence>
<name>A0ABW4JZU5_9HYPH</name>
<feature type="region of interest" description="Disordered" evidence="2">
    <location>
        <begin position="301"/>
        <end position="325"/>
    </location>
</feature>
<dbReference type="PANTHER" id="PTHR15462">
    <property type="entry name" value="SERINE PROTEASE"/>
    <property type="match status" value="1"/>
</dbReference>
<comment type="caution">
    <text evidence="4">The sequence shown here is derived from an EMBL/GenBank/DDBJ whole genome shotgun (WGS) entry which is preliminary data.</text>
</comment>
<keyword evidence="5" id="KW-1185">Reference proteome</keyword>
<dbReference type="InterPro" id="IPR009003">
    <property type="entry name" value="Peptidase_S1_PA"/>
</dbReference>
<reference evidence="5" key="1">
    <citation type="journal article" date="2019" name="Int. J. Syst. Evol. Microbiol.">
        <title>The Global Catalogue of Microorganisms (GCM) 10K type strain sequencing project: providing services to taxonomists for standard genome sequencing and annotation.</title>
        <authorList>
            <consortium name="The Broad Institute Genomics Platform"/>
            <consortium name="The Broad Institute Genome Sequencing Center for Infectious Disease"/>
            <person name="Wu L."/>
            <person name="Ma J."/>
        </authorList>
    </citation>
    <scope>NUCLEOTIDE SEQUENCE [LARGE SCALE GENOMIC DNA]</scope>
    <source>
        <strain evidence="5">JCM 3369</strain>
    </source>
</reference>
<evidence type="ECO:0000256" key="2">
    <source>
        <dbReference type="SAM" id="MobiDB-lite"/>
    </source>
</evidence>
<dbReference type="Proteomes" id="UP001597327">
    <property type="component" value="Unassembled WGS sequence"/>
</dbReference>
<dbReference type="GO" id="GO:0016787">
    <property type="term" value="F:hydrolase activity"/>
    <property type="evidence" value="ECO:0007669"/>
    <property type="project" value="UniProtKB-KW"/>
</dbReference>
<dbReference type="InterPro" id="IPR018114">
    <property type="entry name" value="TRYPSIN_HIS"/>
</dbReference>
<dbReference type="EC" id="3.4.21.-" evidence="4"/>
<evidence type="ECO:0000313" key="4">
    <source>
        <dbReference type="EMBL" id="MFD1696769.1"/>
    </source>
</evidence>
<dbReference type="SUPFAM" id="SSF50494">
    <property type="entry name" value="Trypsin-like serine proteases"/>
    <property type="match status" value="1"/>
</dbReference>
<dbReference type="InterPro" id="IPR043504">
    <property type="entry name" value="Peptidase_S1_PA_chymotrypsin"/>
</dbReference>